<protein>
    <recommendedName>
        <fullName evidence="4">2-phospho-L-lactate transferase</fullName>
    </recommendedName>
</protein>
<reference evidence="3" key="1">
    <citation type="journal article" date="2015" name="Nature">
        <title>Complex archaea that bridge the gap between prokaryotes and eukaryotes.</title>
        <authorList>
            <person name="Spang A."/>
            <person name="Saw J.H."/>
            <person name="Jorgensen S.L."/>
            <person name="Zaremba-Niedzwiedzka K."/>
            <person name="Martijn J."/>
            <person name="Lind A.E."/>
            <person name="van Eijk R."/>
            <person name="Schleper C."/>
            <person name="Guy L."/>
            <person name="Ettema T.J."/>
        </authorList>
    </citation>
    <scope>NUCLEOTIDE SEQUENCE</scope>
</reference>
<dbReference type="EMBL" id="LAZR01054008">
    <property type="protein sequence ID" value="KKK79477.1"/>
    <property type="molecule type" value="Genomic_DNA"/>
</dbReference>
<evidence type="ECO:0000256" key="2">
    <source>
        <dbReference type="ARBA" id="ARBA00022842"/>
    </source>
</evidence>
<feature type="non-terminal residue" evidence="3">
    <location>
        <position position="169"/>
    </location>
</feature>
<dbReference type="Pfam" id="PF01933">
    <property type="entry name" value="CofD"/>
    <property type="match status" value="1"/>
</dbReference>
<dbReference type="InterPro" id="IPR010115">
    <property type="entry name" value="FbiA/CofD"/>
</dbReference>
<dbReference type="Gene3D" id="1.10.8.240">
    <property type="entry name" value="CofD-like domain"/>
    <property type="match status" value="1"/>
</dbReference>
<organism evidence="3">
    <name type="scientific">marine sediment metagenome</name>
    <dbReference type="NCBI Taxonomy" id="412755"/>
    <lineage>
        <taxon>unclassified sequences</taxon>
        <taxon>metagenomes</taxon>
        <taxon>ecological metagenomes</taxon>
    </lineage>
</organism>
<proteinExistence type="predicted"/>
<comment type="caution">
    <text evidence="3">The sequence shown here is derived from an EMBL/GenBank/DDBJ whole genome shotgun (WGS) entry which is preliminary data.</text>
</comment>
<gene>
    <name evidence="3" type="ORF">LCGC14_2833130</name>
</gene>
<accession>A0A0F8YDF4</accession>
<dbReference type="InterPro" id="IPR002882">
    <property type="entry name" value="CofD"/>
</dbReference>
<keyword evidence="2" id="KW-0460">Magnesium</keyword>
<name>A0A0F8YDF4_9ZZZZ</name>
<sequence length="169" mass="18269">MITVLAGGVGAARFLQGLLQVHPFSDVTIVSNVGDDTELFGLHVSPDIDIVLYHLAGLADEEHGFGLRGDTYHTLDALSRFGYDTWFRLGDRDLATSITRTDLLRRGRTLSEATAEIARALAIPVAAVLPINRARELHGPIHDGQLKVVAQILADGYRLDTFVPAAALT</sequence>
<evidence type="ECO:0000256" key="1">
    <source>
        <dbReference type="ARBA" id="ARBA00022679"/>
    </source>
</evidence>
<dbReference type="GO" id="GO:0043743">
    <property type="term" value="F:LPPG:FO 2-phospho-L-lactate transferase activity"/>
    <property type="evidence" value="ECO:0007669"/>
    <property type="project" value="InterPro"/>
</dbReference>
<dbReference type="InterPro" id="IPR038136">
    <property type="entry name" value="CofD-like_dom_sf"/>
</dbReference>
<dbReference type="PANTHER" id="PTHR43007">
    <property type="entry name" value="2-PHOSPHO-L-LACTATE TRANSFERASE"/>
    <property type="match status" value="1"/>
</dbReference>
<evidence type="ECO:0000313" key="3">
    <source>
        <dbReference type="EMBL" id="KKK79477.1"/>
    </source>
</evidence>
<dbReference type="PANTHER" id="PTHR43007:SF1">
    <property type="entry name" value="2-PHOSPHO-L-LACTATE TRANSFERASE"/>
    <property type="match status" value="1"/>
</dbReference>
<keyword evidence="1" id="KW-0808">Transferase</keyword>
<dbReference type="GO" id="GO:0000287">
    <property type="term" value="F:magnesium ion binding"/>
    <property type="evidence" value="ECO:0007669"/>
    <property type="project" value="InterPro"/>
</dbReference>
<dbReference type="SUPFAM" id="SSF142338">
    <property type="entry name" value="CofD-like"/>
    <property type="match status" value="1"/>
</dbReference>
<evidence type="ECO:0008006" key="4">
    <source>
        <dbReference type="Google" id="ProtNLM"/>
    </source>
</evidence>
<dbReference type="AlphaFoldDB" id="A0A0F8YDF4"/>